<gene>
    <name evidence="3" type="primary">cas9</name>
    <name evidence="3" type="ORF">CINF_0937</name>
</gene>
<keyword evidence="1" id="KW-0175">Coiled coil</keyword>
<keyword evidence="3" id="KW-0378">Hydrolase</keyword>
<protein>
    <submittedName>
        <fullName evidence="3">CRISPR/Cas system-associated RNA-guided endonuclease Cas9, type II-B</fullName>
    </submittedName>
</protein>
<evidence type="ECO:0000259" key="2">
    <source>
        <dbReference type="Pfam" id="PF21069"/>
    </source>
</evidence>
<dbReference type="GO" id="GO:0004519">
    <property type="term" value="F:endonuclease activity"/>
    <property type="evidence" value="ECO:0007669"/>
    <property type="project" value="UniProtKB-KW"/>
</dbReference>
<dbReference type="InterPro" id="IPR049465">
    <property type="entry name" value="Cas9_lobe"/>
</dbReference>
<keyword evidence="4" id="KW-1185">Reference proteome</keyword>
<evidence type="ECO:0000313" key="3">
    <source>
        <dbReference type="EMBL" id="QLI05442.1"/>
    </source>
</evidence>
<dbReference type="Gene3D" id="1.10.30.50">
    <property type="match status" value="1"/>
</dbReference>
<dbReference type="RefSeq" id="WP_179974667.1">
    <property type="nucleotide sequence ID" value="NZ_CP049075.1"/>
</dbReference>
<feature type="domain" description="CRISPR-associated endonuclease Cas9 alpha-helical lobe" evidence="2">
    <location>
        <begin position="50"/>
        <end position="746"/>
    </location>
</feature>
<dbReference type="KEGG" id="cinf:CINF_0937"/>
<keyword evidence="3" id="KW-0255">Endonuclease</keyword>
<accession>A0A7H9CHJ2</accession>
<organism evidence="3 4">
    <name type="scientific">Candidatus Campylobacter infans</name>
    <dbReference type="NCBI Taxonomy" id="2561898"/>
    <lineage>
        <taxon>Bacteria</taxon>
        <taxon>Pseudomonadati</taxon>
        <taxon>Campylobacterota</taxon>
        <taxon>Epsilonproteobacteria</taxon>
        <taxon>Campylobacterales</taxon>
        <taxon>Campylobacteraceae</taxon>
        <taxon>Campylobacter</taxon>
    </lineage>
</organism>
<sequence length="1468" mass="170884">MKKFSINVDMGAKNNGVFLASVEGASAKITNKSAFNIKIDKGDNFVLDRANRLAKRHTRRSFDRDGFVLRFAGQIFDLDKLPTRKELLEKIENQKIEYKKELKEPKELIFGLFKNRGFNYQNIKIKNEVFDDENFICLLENFKFLKEYGYEFSECRCLEDFENFINQKADELSNSNSFKDDMLNFLNKQSKIINDIKEFYDTTNNLSDKALKNNAKAIEIAQQEINALSNDDENLANLQTKLENLQKNYPKFVEILKDKDKTLTLKFVKFFNELINAAKSELERNNKHRKAYLKDINKELNSSDNKILAWEYDEIFNNLRDKVEGKKWSKDEFYKFVGNVANIQTRVWRRYFNFANYKMPNFDKDKLKIYDDIKLAKQILRNFRDFRYEKKHEKDTFEKIKPIMQNLMKELKSKKEQKSLLALTFLKSTDPVLTIPPYESRINKNPRACNAMSIKPESKIITPNLTNITKKIFANNEFGFLLINENGEITTPDFNDTKITAKYLQRFLDISKSKLNDSDLYPRNLIQDNAQKIEIFKRFFALSDDEITEFLKFSRAYYDEVDSAKKGVLKGKILKVCGLHTPHKHKNKAELISALFIKNIKNHGQISSEEFDKLCDFMQNTGEYKSKAKNTKPRKIAKFFEDLDEVRKSYQNAFFNEALNTLKALNENNDKNLDANLRKIVQDYEIIAKSIQENINFCKFQTPFEASNLATNLNYLLQLGDIIFSDKNAGFLKTCKEHTMENLLRSGGEAMASRLPSNSGKLINGKIEMYLDRLAYEIIKQSPKLDDFDEVEINVEMNKFAFEENAIAIGLKKGAKNDENDEKAQKAKKTKKAKNENDLICPYSGDEDISQSNCEYDHIIARNDNGFNIVFNSTANLIPCKSSANLEKSNKIYKLDDLHPKHLQSVFGTSNQAEIKDFISKNLATIDEKTYTNFYNLSKKEQIAFRYALFLREGKDFGKAVRLLNQDKIKGYSNGTQKRFVNLLIEKIKKLSKIQKFSVNFIDSKMLSATRTELSIMREDIRKQNIQDSHSHCIDASLVFHLVNSKLIKNSNSQREFLYDYFDEIYLSQSEIITPKNKQYLELKTNIARKRLFDDSVYSLVYEQCDNKGKFISIKNLEILRDLELLHTRKNGKKIQVPAGQAIDENALKKYFVSTHKVFDKIFEYFENKNIDGLKELKFLDNYLQSYKREDITDIFGIGNDNKIIIKKEKYATPNITKFYQILKENEDKISRIEDSKVKIDENAIKLLYKQTFDKGEKRKRNKTRCIYSLSMVADNSQYVIRRNGGYMGLKGDKIAAKNYLFKNKIQSVPFYSKNVLPKKISDILTILSLPKDALLVYDFTDINLAKISPEIMPQNIAKHIAKLDFVISEAARHIIRLYLRKNSFDDINFDELKDFTLSNKEFVKLYENYDKLFKSVLGTPRVEKQKLFSAKILQNDSEILGFEYTASNSANFKALIKELLNETPSAK</sequence>
<keyword evidence="3" id="KW-0540">Nuclease</keyword>
<reference evidence="3 4" key="1">
    <citation type="submission" date="2020-02" db="EMBL/GenBank/DDBJ databases">
        <title>Complete genome sequence of the novel Campylobacter species Candidatus Campylobacter infans.</title>
        <authorList>
            <person name="Duim B."/>
            <person name="Zomer A."/>
            <person name="van der Graaf L."/>
            <person name="Wagenaar J."/>
        </authorList>
    </citation>
    <scope>NUCLEOTIDE SEQUENCE [LARGE SCALE GENOMIC DNA]</scope>
    <source>
        <strain evidence="3 4">19S00001</strain>
    </source>
</reference>
<proteinExistence type="predicted"/>
<name>A0A7H9CHJ2_9BACT</name>
<evidence type="ECO:0000313" key="4">
    <source>
        <dbReference type="Proteomes" id="UP000509414"/>
    </source>
</evidence>
<dbReference type="EMBL" id="CP049075">
    <property type="protein sequence ID" value="QLI05442.1"/>
    <property type="molecule type" value="Genomic_DNA"/>
</dbReference>
<dbReference type="Pfam" id="PF21069">
    <property type="entry name" value="Csx12"/>
    <property type="match status" value="1"/>
</dbReference>
<dbReference type="Proteomes" id="UP000509414">
    <property type="component" value="Chromosome"/>
</dbReference>
<evidence type="ECO:0000256" key="1">
    <source>
        <dbReference type="SAM" id="Coils"/>
    </source>
</evidence>
<feature type="coiled-coil region" evidence="1">
    <location>
        <begin position="211"/>
        <end position="255"/>
    </location>
</feature>